<evidence type="ECO:0000313" key="1">
    <source>
        <dbReference type="EMBL" id="KAI5656536.1"/>
    </source>
</evidence>
<evidence type="ECO:0000313" key="2">
    <source>
        <dbReference type="Proteomes" id="UP001060085"/>
    </source>
</evidence>
<proteinExistence type="predicted"/>
<comment type="caution">
    <text evidence="1">The sequence shown here is derived from an EMBL/GenBank/DDBJ whole genome shotgun (WGS) entry which is preliminary data.</text>
</comment>
<dbReference type="Proteomes" id="UP001060085">
    <property type="component" value="Linkage Group LG06"/>
</dbReference>
<protein>
    <submittedName>
        <fullName evidence="1">Uncharacterized protein</fullName>
    </submittedName>
</protein>
<name>A0ACC0AAL3_CATRO</name>
<dbReference type="EMBL" id="CM044706">
    <property type="protein sequence ID" value="KAI5656536.1"/>
    <property type="molecule type" value="Genomic_DNA"/>
</dbReference>
<organism evidence="1 2">
    <name type="scientific">Catharanthus roseus</name>
    <name type="common">Madagascar periwinkle</name>
    <name type="synonym">Vinca rosea</name>
    <dbReference type="NCBI Taxonomy" id="4058"/>
    <lineage>
        <taxon>Eukaryota</taxon>
        <taxon>Viridiplantae</taxon>
        <taxon>Streptophyta</taxon>
        <taxon>Embryophyta</taxon>
        <taxon>Tracheophyta</taxon>
        <taxon>Spermatophyta</taxon>
        <taxon>Magnoliopsida</taxon>
        <taxon>eudicotyledons</taxon>
        <taxon>Gunneridae</taxon>
        <taxon>Pentapetalae</taxon>
        <taxon>asterids</taxon>
        <taxon>lamiids</taxon>
        <taxon>Gentianales</taxon>
        <taxon>Apocynaceae</taxon>
        <taxon>Rauvolfioideae</taxon>
        <taxon>Vinceae</taxon>
        <taxon>Catharanthinae</taxon>
        <taxon>Catharanthus</taxon>
    </lineage>
</organism>
<gene>
    <name evidence="1" type="ORF">M9H77_25329</name>
</gene>
<sequence length="191" mass="22063">MATSKNWQLFIHDGRHNHAIGVYHHDHAQAAQLTEEQLIQTKEFRKSHMPLRNMLQFFQELNVDYAVRYNMPLLEAVRLTPTDKNFTVETTFMRNETYTGRCYRLAKRILSLVLPLDPGTTHIGSMFSLHIERYRSQGLDQDWVRDPVGEPDRHGSLGVQMDRTGGMIVIGHLAEHQHFVAVSETLFSHVA</sequence>
<accession>A0ACC0AAL3</accession>
<reference evidence="2" key="1">
    <citation type="journal article" date="2023" name="Nat. Plants">
        <title>Single-cell RNA sequencing provides a high-resolution roadmap for understanding the multicellular compartmentation of specialized metabolism.</title>
        <authorList>
            <person name="Sun S."/>
            <person name="Shen X."/>
            <person name="Li Y."/>
            <person name="Li Y."/>
            <person name="Wang S."/>
            <person name="Li R."/>
            <person name="Zhang H."/>
            <person name="Shen G."/>
            <person name="Guo B."/>
            <person name="Wei J."/>
            <person name="Xu J."/>
            <person name="St-Pierre B."/>
            <person name="Chen S."/>
            <person name="Sun C."/>
        </authorList>
    </citation>
    <scope>NUCLEOTIDE SEQUENCE [LARGE SCALE GENOMIC DNA]</scope>
</reference>
<keyword evidence="2" id="KW-1185">Reference proteome</keyword>